<name>A0A833LYB0_9LEPT</name>
<dbReference type="InterPro" id="IPR050855">
    <property type="entry name" value="NDM-1-like"/>
</dbReference>
<evidence type="ECO:0000259" key="2">
    <source>
        <dbReference type="SMART" id="SM00849"/>
    </source>
</evidence>
<evidence type="ECO:0000313" key="3">
    <source>
        <dbReference type="EMBL" id="KAB2927971.1"/>
    </source>
</evidence>
<proteinExistence type="inferred from homology"/>
<accession>A0A833LYB0</accession>
<dbReference type="Proteomes" id="UP000460298">
    <property type="component" value="Unassembled WGS sequence"/>
</dbReference>
<reference evidence="3 4" key="1">
    <citation type="submission" date="2019-10" db="EMBL/GenBank/DDBJ databases">
        <title>Extracellular Electron Transfer in a Candidatus Methanoperedens spp. Enrichment Culture.</title>
        <authorList>
            <person name="Berger S."/>
            <person name="Rangel Shaw D."/>
            <person name="Berben T."/>
            <person name="In 'T Zandt M."/>
            <person name="Frank J."/>
            <person name="Reimann J."/>
            <person name="Jetten M.S.M."/>
            <person name="Welte C.U."/>
        </authorList>
    </citation>
    <scope>NUCLEOTIDE SEQUENCE [LARGE SCALE GENOMIC DNA]</scope>
    <source>
        <strain evidence="3">SB12</strain>
    </source>
</reference>
<dbReference type="CDD" id="cd16282">
    <property type="entry name" value="metallo-hydrolase-like_MBL-fold"/>
    <property type="match status" value="1"/>
</dbReference>
<dbReference type="Gene3D" id="3.60.15.10">
    <property type="entry name" value="Ribonuclease Z/Hydroxyacylglutathione hydrolase-like"/>
    <property type="match status" value="1"/>
</dbReference>
<comment type="caution">
    <text evidence="3">The sequence shown here is derived from an EMBL/GenBank/DDBJ whole genome shotgun (WGS) entry which is preliminary data.</text>
</comment>
<evidence type="ECO:0000313" key="4">
    <source>
        <dbReference type="Proteomes" id="UP000460298"/>
    </source>
</evidence>
<sequence>MHTELPPRTAMTILHRFNEQILFTEVQHPDYLVRGAALFGAAATVIWDTLTHPDDMQALLPLVDNRPPIVVYSHADWDHIWGTAAFPAAPQLVVGHRLCRRRFDDDVPATLQRQKREEAGRWDAVRLVPPNRIFDDTLVLDLGGLTLELHALPGHTPDSIVGLVVEHGLLLMGDAVETPLPCVPAGCPLNSWLEALGGWLADSRVETVVPAHGPWGGKEIIGQTMTYLQDLQAGRRMPGIAALSPFYRRTHQENLGNCRAL</sequence>
<dbReference type="PANTHER" id="PTHR42951">
    <property type="entry name" value="METALLO-BETA-LACTAMASE DOMAIN-CONTAINING"/>
    <property type="match status" value="1"/>
</dbReference>
<gene>
    <name evidence="3" type="ORF">F9K24_22335</name>
</gene>
<evidence type="ECO:0000256" key="1">
    <source>
        <dbReference type="ARBA" id="ARBA00005250"/>
    </source>
</evidence>
<dbReference type="GO" id="GO:0016787">
    <property type="term" value="F:hydrolase activity"/>
    <property type="evidence" value="ECO:0007669"/>
    <property type="project" value="UniProtKB-KW"/>
</dbReference>
<keyword evidence="3" id="KW-0378">Hydrolase</keyword>
<protein>
    <submittedName>
        <fullName evidence="3">MBL fold metallo-hydrolase</fullName>
    </submittedName>
</protein>
<organism evidence="3 4">
    <name type="scientific">Leptonema illini</name>
    <dbReference type="NCBI Taxonomy" id="183"/>
    <lineage>
        <taxon>Bacteria</taxon>
        <taxon>Pseudomonadati</taxon>
        <taxon>Spirochaetota</taxon>
        <taxon>Spirochaetia</taxon>
        <taxon>Leptospirales</taxon>
        <taxon>Leptospiraceae</taxon>
        <taxon>Leptonema</taxon>
    </lineage>
</organism>
<feature type="domain" description="Metallo-beta-lactamase" evidence="2">
    <location>
        <begin position="27"/>
        <end position="212"/>
    </location>
</feature>
<dbReference type="InterPro" id="IPR036866">
    <property type="entry name" value="RibonucZ/Hydroxyglut_hydro"/>
</dbReference>
<dbReference type="AlphaFoldDB" id="A0A833LYB0"/>
<dbReference type="EMBL" id="WBUI01000061">
    <property type="protein sequence ID" value="KAB2927971.1"/>
    <property type="molecule type" value="Genomic_DNA"/>
</dbReference>
<dbReference type="SMART" id="SM00849">
    <property type="entry name" value="Lactamase_B"/>
    <property type="match status" value="1"/>
</dbReference>
<dbReference type="Pfam" id="PF00753">
    <property type="entry name" value="Lactamase_B"/>
    <property type="match status" value="1"/>
</dbReference>
<comment type="similarity">
    <text evidence="1">Belongs to the metallo-beta-lactamase superfamily. Class-B beta-lactamase family.</text>
</comment>
<dbReference type="PANTHER" id="PTHR42951:SF4">
    <property type="entry name" value="ACYL-COENZYME A THIOESTERASE MBLAC2"/>
    <property type="match status" value="1"/>
</dbReference>
<dbReference type="GO" id="GO:0017001">
    <property type="term" value="P:antibiotic catabolic process"/>
    <property type="evidence" value="ECO:0007669"/>
    <property type="project" value="UniProtKB-ARBA"/>
</dbReference>
<dbReference type="InterPro" id="IPR001279">
    <property type="entry name" value="Metallo-B-lactamas"/>
</dbReference>
<dbReference type="SUPFAM" id="SSF56281">
    <property type="entry name" value="Metallo-hydrolase/oxidoreductase"/>
    <property type="match status" value="1"/>
</dbReference>